<evidence type="ECO:0000259" key="5">
    <source>
        <dbReference type="SMART" id="SM00507"/>
    </source>
</evidence>
<keyword evidence="6" id="KW-0255">Endonuclease</keyword>
<dbReference type="PANTHER" id="PTHR41286">
    <property type="entry name" value="HNH NUCLEASE YAJD-RELATED"/>
    <property type="match status" value="1"/>
</dbReference>
<dbReference type="InterPro" id="IPR002711">
    <property type="entry name" value="HNH"/>
</dbReference>
<dbReference type="GO" id="GO:0004519">
    <property type="term" value="F:endonuclease activity"/>
    <property type="evidence" value="ECO:0007669"/>
    <property type="project" value="UniProtKB-KW"/>
</dbReference>
<dbReference type="GO" id="GO:0016787">
    <property type="term" value="F:hydrolase activity"/>
    <property type="evidence" value="ECO:0007669"/>
    <property type="project" value="UniProtKB-KW"/>
</dbReference>
<dbReference type="CDD" id="cd00085">
    <property type="entry name" value="HNHc"/>
    <property type="match status" value="1"/>
</dbReference>
<reference evidence="6" key="1">
    <citation type="submission" date="2023-08" db="EMBL/GenBank/DDBJ databases">
        <authorList>
            <person name="Page C.A."/>
            <person name="Perez-Diaz I.M."/>
        </authorList>
    </citation>
    <scope>NUCLEOTIDE SEQUENCE</scope>
    <source>
        <strain evidence="6">3.8.38</strain>
    </source>
</reference>
<dbReference type="EMBL" id="JAVLAM010000004">
    <property type="protein sequence ID" value="MDT7015284.1"/>
    <property type="molecule type" value="Genomic_DNA"/>
</dbReference>
<dbReference type="AlphaFoldDB" id="A0AAW8W7D6"/>
<evidence type="ECO:0000256" key="2">
    <source>
        <dbReference type="ARBA" id="ARBA00022801"/>
    </source>
</evidence>
<accession>A0AAW8W7D6</accession>
<dbReference type="SMART" id="SM00507">
    <property type="entry name" value="HNHc"/>
    <property type="match status" value="1"/>
</dbReference>
<evidence type="ECO:0000313" key="7">
    <source>
        <dbReference type="Proteomes" id="UP001254075"/>
    </source>
</evidence>
<dbReference type="Gene3D" id="1.10.30.50">
    <property type="match status" value="1"/>
</dbReference>
<sequence length="205" mass="23863">MALLIYTKVVVIMPLVHRCGEPGCREMIPLKYRYCTKHYNAHYQAYLHRHSTGVAARAYEYHRRRQTKHYDTTKRFAEPVDAQDTAADELAKSFGLKVSAKDSGKELAQSSRAKFYRSKQWLAVRSAIYSRDIGCCQVCGRSEQRMYVDHIVPLRLCSNKERVASSNLWTLCGKCHNKKSRQEAKTSDKKLQRMSRLDWQRVLKN</sequence>
<feature type="domain" description="HNH nuclease" evidence="5">
    <location>
        <begin position="123"/>
        <end position="177"/>
    </location>
</feature>
<keyword evidence="2" id="KW-0378">Hydrolase</keyword>
<dbReference type="PANTHER" id="PTHR41286:SF1">
    <property type="entry name" value="HNH NUCLEASE YAJD-RELATED"/>
    <property type="match status" value="1"/>
</dbReference>
<comment type="caution">
    <text evidence="6">The sequence shown here is derived from an EMBL/GenBank/DDBJ whole genome shotgun (WGS) entry which is preliminary data.</text>
</comment>
<protein>
    <recommendedName>
        <fullName evidence="4">Putative HNH nuclease YajD</fullName>
    </recommendedName>
</protein>
<dbReference type="Pfam" id="PF01844">
    <property type="entry name" value="HNH"/>
    <property type="match status" value="1"/>
</dbReference>
<evidence type="ECO:0000313" key="6">
    <source>
        <dbReference type="EMBL" id="MDT7015284.1"/>
    </source>
</evidence>
<dbReference type="InterPro" id="IPR003615">
    <property type="entry name" value="HNH_nuc"/>
</dbReference>
<evidence type="ECO:0000256" key="4">
    <source>
        <dbReference type="ARBA" id="ARBA00040194"/>
    </source>
</evidence>
<name>A0AAW8W7D6_9LACO</name>
<evidence type="ECO:0000256" key="1">
    <source>
        <dbReference type="ARBA" id="ARBA00022722"/>
    </source>
</evidence>
<dbReference type="GO" id="GO:0003676">
    <property type="term" value="F:nucleic acid binding"/>
    <property type="evidence" value="ECO:0007669"/>
    <property type="project" value="InterPro"/>
</dbReference>
<proteinExistence type="inferred from homology"/>
<evidence type="ECO:0000256" key="3">
    <source>
        <dbReference type="ARBA" id="ARBA00038412"/>
    </source>
</evidence>
<gene>
    <name evidence="6" type="ORF">RI532_12960</name>
</gene>
<keyword evidence="1" id="KW-0540">Nuclease</keyword>
<dbReference type="Proteomes" id="UP001254075">
    <property type="component" value="Unassembled WGS sequence"/>
</dbReference>
<organism evidence="6 7">
    <name type="scientific">Levilactobacillus namurensis</name>
    <dbReference type="NCBI Taxonomy" id="380393"/>
    <lineage>
        <taxon>Bacteria</taxon>
        <taxon>Bacillati</taxon>
        <taxon>Bacillota</taxon>
        <taxon>Bacilli</taxon>
        <taxon>Lactobacillales</taxon>
        <taxon>Lactobacillaceae</taxon>
        <taxon>Levilactobacillus</taxon>
    </lineage>
</organism>
<comment type="similarity">
    <text evidence="3">Belongs to the HNH nuclease family.</text>
</comment>
<dbReference type="GO" id="GO:0008270">
    <property type="term" value="F:zinc ion binding"/>
    <property type="evidence" value="ECO:0007669"/>
    <property type="project" value="InterPro"/>
</dbReference>
<dbReference type="GO" id="GO:0005829">
    <property type="term" value="C:cytosol"/>
    <property type="evidence" value="ECO:0007669"/>
    <property type="project" value="TreeGrafter"/>
</dbReference>